<reference evidence="2" key="1">
    <citation type="submission" date="2011-06" db="EMBL/GenBank/DDBJ databases">
        <title>The complete genome of chromosome of Runella slithyformis DSM 19594.</title>
        <authorList>
            <consortium name="US DOE Joint Genome Institute (JGI-PGF)"/>
            <person name="Lucas S."/>
            <person name="Han J."/>
            <person name="Lapidus A."/>
            <person name="Bruce D."/>
            <person name="Goodwin L."/>
            <person name="Pitluck S."/>
            <person name="Peters L."/>
            <person name="Kyrpides N."/>
            <person name="Mavromatis K."/>
            <person name="Ivanova N."/>
            <person name="Ovchinnikova G."/>
            <person name="Zhang X."/>
            <person name="Misra M."/>
            <person name="Detter J.C."/>
            <person name="Tapia R."/>
            <person name="Han C."/>
            <person name="Land M."/>
            <person name="Hauser L."/>
            <person name="Markowitz V."/>
            <person name="Cheng J.-F."/>
            <person name="Hugenholtz P."/>
            <person name="Woyke T."/>
            <person name="Wu D."/>
            <person name="Tindall B."/>
            <person name="Faehrich R."/>
            <person name="Brambilla E."/>
            <person name="Klenk H.-P."/>
            <person name="Eisen J.A."/>
        </authorList>
    </citation>
    <scope>NUCLEOTIDE SEQUENCE [LARGE SCALE GENOMIC DNA]</scope>
    <source>
        <strain evidence="2">ATCC 29530 / DSM 19594 / LMG 11500 / NCIMB 11436 / LSU 4</strain>
    </source>
</reference>
<evidence type="ECO:0000313" key="2">
    <source>
        <dbReference type="Proteomes" id="UP000000493"/>
    </source>
</evidence>
<sequence length="173" mass="19699">MGVCQLLPDRLRVDSLARLRECVLKTAESQSFVKEKNNRNEHPQINEYLKACGFKAPEKMLPQHKAWCAAFVTWVYKQCGISVPSKSGAAAVLTWNSMTAQRIRPGEAVLPADAVTYKQWSHIELIRYWPLDPRITYFYTTGGNTTAGAKQHGVYVNIQRSKSFVRNTIRLIR</sequence>
<keyword evidence="2" id="KW-1185">Reference proteome</keyword>
<reference evidence="1 2" key="2">
    <citation type="journal article" date="2012" name="Stand. Genomic Sci.">
        <title>Complete genome sequence of the aquatic bacterium Runella slithyformis type strain (LSU 4(T)).</title>
        <authorList>
            <person name="Copeland A."/>
            <person name="Zhang X."/>
            <person name="Misra M."/>
            <person name="Lapidus A."/>
            <person name="Nolan M."/>
            <person name="Lucas S."/>
            <person name="Deshpande S."/>
            <person name="Cheng J.F."/>
            <person name="Tapia R."/>
            <person name="Goodwin L.A."/>
            <person name="Pitluck S."/>
            <person name="Liolios K."/>
            <person name="Pagani I."/>
            <person name="Ivanova N."/>
            <person name="Mikhailova N."/>
            <person name="Pati A."/>
            <person name="Chen A."/>
            <person name="Palaniappan K."/>
            <person name="Land M."/>
            <person name="Hauser L."/>
            <person name="Pan C."/>
            <person name="Jeffries C.D."/>
            <person name="Detter J.C."/>
            <person name="Brambilla E.M."/>
            <person name="Rohde M."/>
            <person name="Djao O.D."/>
            <person name="Goker M."/>
            <person name="Sikorski J."/>
            <person name="Tindall B.J."/>
            <person name="Woyke T."/>
            <person name="Bristow J."/>
            <person name="Eisen J.A."/>
            <person name="Markowitz V."/>
            <person name="Hugenholtz P."/>
            <person name="Kyrpides N.C."/>
            <person name="Klenk H.P."/>
            <person name="Mavromatis K."/>
        </authorList>
    </citation>
    <scope>NUCLEOTIDE SEQUENCE [LARGE SCALE GENOMIC DNA]</scope>
    <source>
        <strain evidence="2">ATCC 29530 / DSM 19594 / LMG 11500 / NCIMB 11436 / LSU 4</strain>
    </source>
</reference>
<dbReference type="AlphaFoldDB" id="A0A7U3ZGI5"/>
<name>A0A7U3ZGI5_RUNSL</name>
<accession>A0A7U3ZGI5</accession>
<dbReference type="Proteomes" id="UP000000493">
    <property type="component" value="Chromosome"/>
</dbReference>
<dbReference type="EMBL" id="CP002859">
    <property type="protein sequence ID" value="AEI46797.1"/>
    <property type="molecule type" value="Genomic_DNA"/>
</dbReference>
<evidence type="ECO:0008006" key="3">
    <source>
        <dbReference type="Google" id="ProtNLM"/>
    </source>
</evidence>
<dbReference type="KEGG" id="rsi:Runsl_0345"/>
<organism evidence="1 2">
    <name type="scientific">Runella slithyformis (strain ATCC 29530 / DSM 19594 / LMG 11500 / NCIMB 11436 / LSU 4)</name>
    <dbReference type="NCBI Taxonomy" id="761193"/>
    <lineage>
        <taxon>Bacteria</taxon>
        <taxon>Pseudomonadati</taxon>
        <taxon>Bacteroidota</taxon>
        <taxon>Cytophagia</taxon>
        <taxon>Cytophagales</taxon>
        <taxon>Spirosomataceae</taxon>
        <taxon>Runella</taxon>
    </lineage>
</organism>
<evidence type="ECO:0000313" key="1">
    <source>
        <dbReference type="EMBL" id="AEI46797.1"/>
    </source>
</evidence>
<gene>
    <name evidence="1" type="ordered locus">Runsl_0345</name>
</gene>
<proteinExistence type="predicted"/>
<protein>
    <recommendedName>
        <fullName evidence="3">CHAP domain-containing protein</fullName>
    </recommendedName>
</protein>